<keyword evidence="4 9" id="KW-0349">Heme</keyword>
<dbReference type="InterPro" id="IPR050196">
    <property type="entry name" value="Cytochrome_P450_Monoox"/>
</dbReference>
<keyword evidence="8 10" id="KW-0503">Monooxygenase</keyword>
<evidence type="ECO:0000256" key="9">
    <source>
        <dbReference type="PIRSR" id="PIRSR602401-1"/>
    </source>
</evidence>
<dbReference type="SUPFAM" id="SSF48264">
    <property type="entry name" value="Cytochrome P450"/>
    <property type="match status" value="1"/>
</dbReference>
<comment type="similarity">
    <text evidence="3 10">Belongs to the cytochrome P450 family.</text>
</comment>
<feature type="binding site" description="axial binding residue" evidence="9">
    <location>
        <position position="470"/>
    </location>
    <ligand>
        <name>heme</name>
        <dbReference type="ChEBI" id="CHEBI:30413"/>
    </ligand>
    <ligandPart>
        <name>Fe</name>
        <dbReference type="ChEBI" id="CHEBI:18248"/>
    </ligandPart>
</feature>
<evidence type="ECO:0000256" key="1">
    <source>
        <dbReference type="ARBA" id="ARBA00001971"/>
    </source>
</evidence>
<dbReference type="PANTHER" id="PTHR24291:SF105">
    <property type="entry name" value="CYTOCHROME P450 4P1-RELATED"/>
    <property type="match status" value="1"/>
</dbReference>
<evidence type="ECO:0000256" key="6">
    <source>
        <dbReference type="ARBA" id="ARBA00023002"/>
    </source>
</evidence>
<dbReference type="InterPro" id="IPR017972">
    <property type="entry name" value="Cyt_P450_CS"/>
</dbReference>
<name>A0A1I8PUT2_STOCA</name>
<keyword evidence="7 9" id="KW-0408">Iron</keyword>
<dbReference type="PRINTS" id="PR00385">
    <property type="entry name" value="P450"/>
</dbReference>
<evidence type="ECO:0000256" key="5">
    <source>
        <dbReference type="ARBA" id="ARBA00022723"/>
    </source>
</evidence>
<dbReference type="PRINTS" id="PR00463">
    <property type="entry name" value="EP450I"/>
</dbReference>
<keyword evidence="12" id="KW-1185">Reference proteome</keyword>
<dbReference type="InterPro" id="IPR036396">
    <property type="entry name" value="Cyt_P450_sf"/>
</dbReference>
<evidence type="ECO:0008006" key="13">
    <source>
        <dbReference type="Google" id="ProtNLM"/>
    </source>
</evidence>
<dbReference type="Gene3D" id="1.10.630.10">
    <property type="entry name" value="Cytochrome P450"/>
    <property type="match status" value="1"/>
</dbReference>
<dbReference type="GO" id="GO:0016705">
    <property type="term" value="F:oxidoreductase activity, acting on paired donors, with incorporation or reduction of molecular oxygen"/>
    <property type="evidence" value="ECO:0007669"/>
    <property type="project" value="InterPro"/>
</dbReference>
<sequence>MILLLILIPLAIIVLSYLMVQWNRDYALTSFTRKIKTIDGSPMEDAVTVVGGFWGSNFDLLSMNLEQMFYYSRTFAKSFKRPYVQYFLMSPVYNVIEPSDAELVLNDSRLLSKGVFYTFLHPFLKTGLLTSTDKKWHTRRRLLTPAFHFNILSQFLDIFKRESIKFIDNLNGVLLQSPKGDGAVISLSELIPRLTLNNVCETALGVCLDDRLDGDEYRQNINEVEESMLERLKNPLMAFDCIYYNSGDGKKYLKSMEKLHAFSSGIIEKRRDLLSKELESEDMEAKKTNQDELNVYGKRRYAMLDTLLRAEKDGLIDHAGICEEVDTFMFEGFDTTSMNLIFALMSLALYPDMQKKCYEELQEYISDDLTLLDMQQLNNLKYLDCFIKETQRMYPSVPGIARECTSDTVFGGKLLLPKNTQINIHIYDIHMNPKYYDEPEVFRPERFLPSETEKRHPFAFIPFSAGQRNCIGQKFAMLEIKTLLIYVLKNFILEPVTKPESFRFHAGLLIRTKTDIKIKIRKRIV</sequence>
<gene>
    <name evidence="11" type="primary">106090806</name>
</gene>
<dbReference type="PROSITE" id="PS00086">
    <property type="entry name" value="CYTOCHROME_P450"/>
    <property type="match status" value="1"/>
</dbReference>
<dbReference type="GO" id="GO:0020037">
    <property type="term" value="F:heme binding"/>
    <property type="evidence" value="ECO:0007669"/>
    <property type="project" value="InterPro"/>
</dbReference>
<reference evidence="11" key="1">
    <citation type="submission" date="2020-05" db="UniProtKB">
        <authorList>
            <consortium name="EnsemblMetazoa"/>
        </authorList>
    </citation>
    <scope>IDENTIFICATION</scope>
    <source>
        <strain evidence="11">USDA</strain>
    </source>
</reference>
<evidence type="ECO:0000256" key="8">
    <source>
        <dbReference type="ARBA" id="ARBA00023033"/>
    </source>
</evidence>
<organism evidence="11 12">
    <name type="scientific">Stomoxys calcitrans</name>
    <name type="common">Stable fly</name>
    <name type="synonym">Conops calcitrans</name>
    <dbReference type="NCBI Taxonomy" id="35570"/>
    <lineage>
        <taxon>Eukaryota</taxon>
        <taxon>Metazoa</taxon>
        <taxon>Ecdysozoa</taxon>
        <taxon>Arthropoda</taxon>
        <taxon>Hexapoda</taxon>
        <taxon>Insecta</taxon>
        <taxon>Pterygota</taxon>
        <taxon>Neoptera</taxon>
        <taxon>Endopterygota</taxon>
        <taxon>Diptera</taxon>
        <taxon>Brachycera</taxon>
        <taxon>Muscomorpha</taxon>
        <taxon>Muscoidea</taxon>
        <taxon>Muscidae</taxon>
        <taxon>Stomoxys</taxon>
    </lineage>
</organism>
<evidence type="ECO:0000256" key="7">
    <source>
        <dbReference type="ARBA" id="ARBA00023004"/>
    </source>
</evidence>
<evidence type="ECO:0000256" key="4">
    <source>
        <dbReference type="ARBA" id="ARBA00022617"/>
    </source>
</evidence>
<keyword evidence="5 9" id="KW-0479">Metal-binding</keyword>
<evidence type="ECO:0000313" key="12">
    <source>
        <dbReference type="Proteomes" id="UP000095300"/>
    </source>
</evidence>
<accession>A0A1I8PUT2</accession>
<dbReference type="Proteomes" id="UP000095300">
    <property type="component" value="Unassembled WGS sequence"/>
</dbReference>
<dbReference type="InterPro" id="IPR001128">
    <property type="entry name" value="Cyt_P450"/>
</dbReference>
<dbReference type="EnsemblMetazoa" id="SCAU011309-RB">
    <property type="protein sequence ID" value="SCAU011309-PB"/>
    <property type="gene ID" value="SCAU011309"/>
</dbReference>
<dbReference type="GO" id="GO:0005506">
    <property type="term" value="F:iron ion binding"/>
    <property type="evidence" value="ECO:0007669"/>
    <property type="project" value="InterPro"/>
</dbReference>
<protein>
    <recommendedName>
        <fullName evidence="13">Cytochrome P450</fullName>
    </recommendedName>
</protein>
<comment type="function">
    <text evidence="2">May be involved in the metabolism of insect hormones and in the breakdown of synthetic insecticides.</text>
</comment>
<evidence type="ECO:0000256" key="2">
    <source>
        <dbReference type="ARBA" id="ARBA00003690"/>
    </source>
</evidence>
<dbReference type="PANTHER" id="PTHR24291">
    <property type="entry name" value="CYTOCHROME P450 FAMILY 4"/>
    <property type="match status" value="1"/>
</dbReference>
<dbReference type="VEuPathDB" id="VectorBase:SCAU011309"/>
<evidence type="ECO:0000256" key="10">
    <source>
        <dbReference type="RuleBase" id="RU000461"/>
    </source>
</evidence>
<evidence type="ECO:0000313" key="11">
    <source>
        <dbReference type="EnsemblMetazoa" id="SCAU011309-PB"/>
    </source>
</evidence>
<evidence type="ECO:0000256" key="3">
    <source>
        <dbReference type="ARBA" id="ARBA00010617"/>
    </source>
</evidence>
<dbReference type="OrthoDB" id="1470350at2759"/>
<dbReference type="AlphaFoldDB" id="A0A1I8PUT2"/>
<keyword evidence="6 10" id="KW-0560">Oxidoreductase</keyword>
<dbReference type="InterPro" id="IPR002401">
    <property type="entry name" value="Cyt_P450_E_grp-I"/>
</dbReference>
<dbReference type="GO" id="GO:0004497">
    <property type="term" value="F:monooxygenase activity"/>
    <property type="evidence" value="ECO:0007669"/>
    <property type="project" value="UniProtKB-KW"/>
</dbReference>
<comment type="cofactor">
    <cofactor evidence="1 9">
        <name>heme</name>
        <dbReference type="ChEBI" id="CHEBI:30413"/>
    </cofactor>
</comment>
<proteinExistence type="inferred from homology"/>
<dbReference type="STRING" id="35570.A0A1I8PUT2"/>
<dbReference type="KEGG" id="scac:106090806"/>
<dbReference type="Pfam" id="PF00067">
    <property type="entry name" value="p450"/>
    <property type="match status" value="1"/>
</dbReference>
<dbReference type="CDD" id="cd20628">
    <property type="entry name" value="CYP4"/>
    <property type="match status" value="1"/>
</dbReference>